<gene>
    <name evidence="1" type="ORF">HanXRQr2_Chr12g0526211</name>
</gene>
<proteinExistence type="predicted"/>
<keyword evidence="2" id="KW-1185">Reference proteome</keyword>
<evidence type="ECO:0000313" key="2">
    <source>
        <dbReference type="Proteomes" id="UP000215914"/>
    </source>
</evidence>
<name>A0A9K3ENF8_HELAN</name>
<dbReference type="AlphaFoldDB" id="A0A9K3ENF8"/>
<dbReference type="Proteomes" id="UP000215914">
    <property type="component" value="Unassembled WGS sequence"/>
</dbReference>
<organism evidence="1 2">
    <name type="scientific">Helianthus annuus</name>
    <name type="common">Common sunflower</name>
    <dbReference type="NCBI Taxonomy" id="4232"/>
    <lineage>
        <taxon>Eukaryota</taxon>
        <taxon>Viridiplantae</taxon>
        <taxon>Streptophyta</taxon>
        <taxon>Embryophyta</taxon>
        <taxon>Tracheophyta</taxon>
        <taxon>Spermatophyta</taxon>
        <taxon>Magnoliopsida</taxon>
        <taxon>eudicotyledons</taxon>
        <taxon>Gunneridae</taxon>
        <taxon>Pentapetalae</taxon>
        <taxon>asterids</taxon>
        <taxon>campanulids</taxon>
        <taxon>Asterales</taxon>
        <taxon>Asteraceae</taxon>
        <taxon>Asteroideae</taxon>
        <taxon>Heliantheae alliance</taxon>
        <taxon>Heliantheae</taxon>
        <taxon>Helianthus</taxon>
    </lineage>
</organism>
<dbReference type="PANTHER" id="PTHR16019:SF5">
    <property type="entry name" value="BSD DOMAIN-CONTAINING PROTEIN 1"/>
    <property type="match status" value="1"/>
</dbReference>
<protein>
    <submittedName>
        <fullName evidence="1">Uncharacterized protein</fullName>
    </submittedName>
</protein>
<reference evidence="1" key="1">
    <citation type="journal article" date="2017" name="Nature">
        <title>The sunflower genome provides insights into oil metabolism, flowering and Asterid evolution.</title>
        <authorList>
            <person name="Badouin H."/>
            <person name="Gouzy J."/>
            <person name="Grassa C.J."/>
            <person name="Murat F."/>
            <person name="Staton S.E."/>
            <person name="Cottret L."/>
            <person name="Lelandais-Briere C."/>
            <person name="Owens G.L."/>
            <person name="Carrere S."/>
            <person name="Mayjonade B."/>
            <person name="Legrand L."/>
            <person name="Gill N."/>
            <person name="Kane N.C."/>
            <person name="Bowers J.E."/>
            <person name="Hubner S."/>
            <person name="Bellec A."/>
            <person name="Berard A."/>
            <person name="Berges H."/>
            <person name="Blanchet N."/>
            <person name="Boniface M.C."/>
            <person name="Brunel D."/>
            <person name="Catrice O."/>
            <person name="Chaidir N."/>
            <person name="Claudel C."/>
            <person name="Donnadieu C."/>
            <person name="Faraut T."/>
            <person name="Fievet G."/>
            <person name="Helmstetter N."/>
            <person name="King M."/>
            <person name="Knapp S.J."/>
            <person name="Lai Z."/>
            <person name="Le Paslier M.C."/>
            <person name="Lippi Y."/>
            <person name="Lorenzon L."/>
            <person name="Mandel J.R."/>
            <person name="Marage G."/>
            <person name="Marchand G."/>
            <person name="Marquand E."/>
            <person name="Bret-Mestries E."/>
            <person name="Morien E."/>
            <person name="Nambeesan S."/>
            <person name="Nguyen T."/>
            <person name="Pegot-Espagnet P."/>
            <person name="Pouilly N."/>
            <person name="Raftis F."/>
            <person name="Sallet E."/>
            <person name="Schiex T."/>
            <person name="Thomas J."/>
            <person name="Vandecasteele C."/>
            <person name="Vares D."/>
            <person name="Vear F."/>
            <person name="Vautrin S."/>
            <person name="Crespi M."/>
            <person name="Mangin B."/>
            <person name="Burke J.M."/>
            <person name="Salse J."/>
            <person name="Munos S."/>
            <person name="Vincourt P."/>
            <person name="Rieseberg L.H."/>
            <person name="Langlade N.B."/>
        </authorList>
    </citation>
    <scope>NUCLEOTIDE SEQUENCE</scope>
    <source>
        <tissue evidence="1">Leaves</tissue>
    </source>
</reference>
<accession>A0A9K3ENF8</accession>
<dbReference type="PANTHER" id="PTHR16019">
    <property type="entry name" value="SYNAPSE-ASSOCIATED PROTEIN"/>
    <property type="match status" value="1"/>
</dbReference>
<dbReference type="EMBL" id="MNCJ02000327">
    <property type="protein sequence ID" value="KAF5776615.1"/>
    <property type="molecule type" value="Genomic_DNA"/>
</dbReference>
<reference evidence="1" key="2">
    <citation type="submission" date="2020-06" db="EMBL/GenBank/DDBJ databases">
        <title>Helianthus annuus Genome sequencing and assembly Release 2.</title>
        <authorList>
            <person name="Gouzy J."/>
            <person name="Langlade N."/>
            <person name="Munos S."/>
        </authorList>
    </citation>
    <scope>NUCLEOTIDE SEQUENCE</scope>
    <source>
        <tissue evidence="1">Leaves</tissue>
    </source>
</reference>
<dbReference type="Gramene" id="mRNA:HanXRQr2_Chr12g0526211">
    <property type="protein sequence ID" value="CDS:HanXRQr2_Chr12g0526211.1"/>
    <property type="gene ID" value="HanXRQr2_Chr12g0526211"/>
</dbReference>
<comment type="caution">
    <text evidence="1">The sequence shown here is derived from an EMBL/GenBank/DDBJ whole genome shotgun (WGS) entry which is preliminary data.</text>
</comment>
<sequence>MVINSATDGVLKSTVEIISQGTAVVLEPFDADDSVNSEFVRSSRVYNRFESQMNAIQTDVRTYCDDPEDLDEYNKWKLDFVLSDMEGEIEKLIGSSGSCQDLQADEDLEWDKIGDIGKDDEKDVQ</sequence>
<evidence type="ECO:0000313" key="1">
    <source>
        <dbReference type="EMBL" id="KAF5776615.1"/>
    </source>
</evidence>
<dbReference type="InterPro" id="IPR051494">
    <property type="entry name" value="BSD_domain-containing"/>
</dbReference>